<feature type="compositionally biased region" description="Polar residues" evidence="6">
    <location>
        <begin position="90"/>
        <end position="103"/>
    </location>
</feature>
<evidence type="ECO:0000256" key="5">
    <source>
        <dbReference type="ARBA" id="ARBA00023163"/>
    </source>
</evidence>
<dbReference type="NCBIfam" id="TIGR02983">
    <property type="entry name" value="SigE-fam_strep"/>
    <property type="match status" value="1"/>
</dbReference>
<protein>
    <submittedName>
        <fullName evidence="9">SigE family RNA polymerase sigma factor</fullName>
    </submittedName>
</protein>
<dbReference type="Pfam" id="PF08281">
    <property type="entry name" value="Sigma70_r4_2"/>
    <property type="match status" value="1"/>
</dbReference>
<feature type="domain" description="RNA polymerase sigma-70 region 2" evidence="7">
    <location>
        <begin position="121"/>
        <end position="191"/>
    </location>
</feature>
<evidence type="ECO:0000313" key="10">
    <source>
        <dbReference type="Proteomes" id="UP000278673"/>
    </source>
</evidence>
<feature type="compositionally biased region" description="Polar residues" evidence="6">
    <location>
        <begin position="22"/>
        <end position="36"/>
    </location>
</feature>
<evidence type="ECO:0000256" key="4">
    <source>
        <dbReference type="ARBA" id="ARBA00023125"/>
    </source>
</evidence>
<feature type="region of interest" description="Disordered" evidence="6">
    <location>
        <begin position="1"/>
        <end position="67"/>
    </location>
</feature>
<keyword evidence="4" id="KW-0238">DNA-binding</keyword>
<organism evidence="9 10">
    <name type="scientific">Streptomyces triticirhizae</name>
    <dbReference type="NCBI Taxonomy" id="2483353"/>
    <lineage>
        <taxon>Bacteria</taxon>
        <taxon>Bacillati</taxon>
        <taxon>Actinomycetota</taxon>
        <taxon>Actinomycetes</taxon>
        <taxon>Kitasatosporales</taxon>
        <taxon>Streptomycetaceae</taxon>
        <taxon>Streptomyces</taxon>
    </lineage>
</organism>
<comment type="similarity">
    <text evidence="1">Belongs to the sigma-70 factor family. ECF subfamily.</text>
</comment>
<evidence type="ECO:0000256" key="6">
    <source>
        <dbReference type="SAM" id="MobiDB-lite"/>
    </source>
</evidence>
<dbReference type="InterPro" id="IPR013324">
    <property type="entry name" value="RNA_pol_sigma_r3/r4-like"/>
</dbReference>
<dbReference type="InterPro" id="IPR036388">
    <property type="entry name" value="WH-like_DNA-bd_sf"/>
</dbReference>
<feature type="compositionally biased region" description="Low complexity" evidence="6">
    <location>
        <begin position="1"/>
        <end position="20"/>
    </location>
</feature>
<keyword evidence="5" id="KW-0804">Transcription</keyword>
<evidence type="ECO:0000313" key="9">
    <source>
        <dbReference type="EMBL" id="RMI36788.1"/>
    </source>
</evidence>
<dbReference type="EMBL" id="RFFJ01000132">
    <property type="protein sequence ID" value="RMI36788.1"/>
    <property type="molecule type" value="Genomic_DNA"/>
</dbReference>
<dbReference type="GO" id="GO:0016987">
    <property type="term" value="F:sigma factor activity"/>
    <property type="evidence" value="ECO:0007669"/>
    <property type="project" value="UniProtKB-KW"/>
</dbReference>
<feature type="compositionally biased region" description="Basic and acidic residues" evidence="6">
    <location>
        <begin position="40"/>
        <end position="56"/>
    </location>
</feature>
<dbReference type="NCBIfam" id="TIGR02937">
    <property type="entry name" value="sigma70-ECF"/>
    <property type="match status" value="1"/>
</dbReference>
<dbReference type="SUPFAM" id="SSF88659">
    <property type="entry name" value="Sigma3 and sigma4 domains of RNA polymerase sigma factors"/>
    <property type="match status" value="1"/>
</dbReference>
<keyword evidence="10" id="KW-1185">Reference proteome</keyword>
<dbReference type="Pfam" id="PF04542">
    <property type="entry name" value="Sigma70_r2"/>
    <property type="match status" value="1"/>
</dbReference>
<dbReference type="GO" id="GO:0003677">
    <property type="term" value="F:DNA binding"/>
    <property type="evidence" value="ECO:0007669"/>
    <property type="project" value="UniProtKB-KW"/>
</dbReference>
<sequence length="302" mass="33091">MTQIASSVSPSSPAAAGPVSTRPATRSTWPWVNGTSLDGRWTEREDAAPAPRDRRGGRPGTSSQLGRSASLRSLPIACYAPNSRGWANVRTLNDPSNKGGSRSRNPEEAGVASPSQDFHAFFERHHAELSRLAYLLLGGDGGREGADDLAADALVAIWHRWDRLVDAERPLAYARGVVANMARSQIRARMRERRRIALFWARQTEHAEGPDVPAVVDVRAALARLPYRKRACVVLRHAFDLSERDTARTLNISVGTVKSQTSRGLAELQRLLSEPEVRAEREGGAPEMLRALSAGPLQRRGW</sequence>
<evidence type="ECO:0000256" key="3">
    <source>
        <dbReference type="ARBA" id="ARBA00023082"/>
    </source>
</evidence>
<dbReference type="PANTHER" id="PTHR43133">
    <property type="entry name" value="RNA POLYMERASE ECF-TYPE SIGMA FACTO"/>
    <property type="match status" value="1"/>
</dbReference>
<evidence type="ECO:0000256" key="1">
    <source>
        <dbReference type="ARBA" id="ARBA00010641"/>
    </source>
</evidence>
<dbReference type="AlphaFoldDB" id="A0A3M2LPL8"/>
<dbReference type="Gene3D" id="1.10.1740.10">
    <property type="match status" value="1"/>
</dbReference>
<proteinExistence type="inferred from homology"/>
<dbReference type="InterPro" id="IPR014325">
    <property type="entry name" value="RNA_pol_sigma-E_actinobac"/>
</dbReference>
<dbReference type="SUPFAM" id="SSF88946">
    <property type="entry name" value="Sigma2 domain of RNA polymerase sigma factors"/>
    <property type="match status" value="1"/>
</dbReference>
<dbReference type="InterPro" id="IPR013325">
    <property type="entry name" value="RNA_pol_sigma_r2"/>
</dbReference>
<keyword evidence="3" id="KW-0731">Sigma factor</keyword>
<dbReference type="Proteomes" id="UP000278673">
    <property type="component" value="Unassembled WGS sequence"/>
</dbReference>
<keyword evidence="2" id="KW-0805">Transcription regulation</keyword>
<reference evidence="9 10" key="1">
    <citation type="submission" date="2018-10" db="EMBL/GenBank/DDBJ databases">
        <title>Isolation, diversity and antifungal activity of actinobacteria from wheat.</title>
        <authorList>
            <person name="Han C."/>
        </authorList>
    </citation>
    <scope>NUCLEOTIDE SEQUENCE [LARGE SCALE GENOMIC DNA]</scope>
    <source>
        <strain evidence="9 10">NEAU-YY642</strain>
    </source>
</reference>
<dbReference type="InterPro" id="IPR007627">
    <property type="entry name" value="RNA_pol_sigma70_r2"/>
</dbReference>
<dbReference type="CDD" id="cd06171">
    <property type="entry name" value="Sigma70_r4"/>
    <property type="match status" value="1"/>
</dbReference>
<evidence type="ECO:0000259" key="7">
    <source>
        <dbReference type="Pfam" id="PF04542"/>
    </source>
</evidence>
<name>A0A3M2LPL8_9ACTN</name>
<dbReference type="InterPro" id="IPR039425">
    <property type="entry name" value="RNA_pol_sigma-70-like"/>
</dbReference>
<dbReference type="InterPro" id="IPR013249">
    <property type="entry name" value="RNA_pol_sigma70_r4_t2"/>
</dbReference>
<evidence type="ECO:0000256" key="2">
    <source>
        <dbReference type="ARBA" id="ARBA00023015"/>
    </source>
</evidence>
<dbReference type="Gene3D" id="1.10.10.10">
    <property type="entry name" value="Winged helix-like DNA-binding domain superfamily/Winged helix DNA-binding domain"/>
    <property type="match status" value="1"/>
</dbReference>
<accession>A0A3M2LPL8</accession>
<evidence type="ECO:0000259" key="8">
    <source>
        <dbReference type="Pfam" id="PF08281"/>
    </source>
</evidence>
<dbReference type="PANTHER" id="PTHR43133:SF50">
    <property type="entry name" value="ECF RNA POLYMERASE SIGMA FACTOR SIGM"/>
    <property type="match status" value="1"/>
</dbReference>
<gene>
    <name evidence="9" type="ORF">EBN88_20635</name>
</gene>
<feature type="region of interest" description="Disordered" evidence="6">
    <location>
        <begin position="87"/>
        <end position="114"/>
    </location>
</feature>
<dbReference type="GO" id="GO:0006352">
    <property type="term" value="P:DNA-templated transcription initiation"/>
    <property type="evidence" value="ECO:0007669"/>
    <property type="project" value="InterPro"/>
</dbReference>
<dbReference type="InterPro" id="IPR014284">
    <property type="entry name" value="RNA_pol_sigma-70_dom"/>
</dbReference>
<feature type="domain" description="RNA polymerase sigma factor 70 region 4 type 2" evidence="8">
    <location>
        <begin position="218"/>
        <end position="268"/>
    </location>
</feature>
<comment type="caution">
    <text evidence="9">The sequence shown here is derived from an EMBL/GenBank/DDBJ whole genome shotgun (WGS) entry which is preliminary data.</text>
</comment>